<evidence type="ECO:0000256" key="9">
    <source>
        <dbReference type="SAM" id="Phobius"/>
    </source>
</evidence>
<evidence type="ECO:0000313" key="10">
    <source>
        <dbReference type="EMBL" id="SEI12034.1"/>
    </source>
</evidence>
<proteinExistence type="inferred from homology"/>
<keyword evidence="7 9" id="KW-0472">Membrane</keyword>
<dbReference type="AlphaFoldDB" id="A0A1H6NMS9"/>
<keyword evidence="4 9" id="KW-0812">Transmembrane</keyword>
<gene>
    <name evidence="10" type="ORF">SAMN04488075_3054</name>
</gene>
<evidence type="ECO:0000256" key="7">
    <source>
        <dbReference type="ARBA" id="ARBA00023136"/>
    </source>
</evidence>
<feature type="transmembrane region" description="Helical" evidence="9">
    <location>
        <begin position="216"/>
        <end position="247"/>
    </location>
</feature>
<evidence type="ECO:0000256" key="4">
    <source>
        <dbReference type="ARBA" id="ARBA00022692"/>
    </source>
</evidence>
<dbReference type="EMBL" id="FNXG01000008">
    <property type="protein sequence ID" value="SEI12034.1"/>
    <property type="molecule type" value="Genomic_DNA"/>
</dbReference>
<organism evidence="10 11">
    <name type="scientific">Paracoccus alkenifer</name>
    <dbReference type="NCBI Taxonomy" id="65735"/>
    <lineage>
        <taxon>Bacteria</taxon>
        <taxon>Pseudomonadati</taxon>
        <taxon>Pseudomonadota</taxon>
        <taxon>Alphaproteobacteria</taxon>
        <taxon>Rhodobacterales</taxon>
        <taxon>Paracoccaceae</taxon>
        <taxon>Paracoccus</taxon>
    </lineage>
</organism>
<keyword evidence="11" id="KW-1185">Reference proteome</keyword>
<name>A0A1H6NMS9_9RHOB</name>
<evidence type="ECO:0000256" key="8">
    <source>
        <dbReference type="ARBA" id="ARBA00037998"/>
    </source>
</evidence>
<dbReference type="PANTHER" id="PTHR11795">
    <property type="entry name" value="BRANCHED-CHAIN AMINO ACID TRANSPORT SYSTEM PERMEASE PROTEIN LIVH"/>
    <property type="match status" value="1"/>
</dbReference>
<dbReference type="PANTHER" id="PTHR11795:SF442">
    <property type="entry name" value="ABC TRANSPORTER ATP-BINDING PROTEIN"/>
    <property type="match status" value="1"/>
</dbReference>
<feature type="transmembrane region" description="Helical" evidence="9">
    <location>
        <begin position="185"/>
        <end position="210"/>
    </location>
</feature>
<reference evidence="11" key="1">
    <citation type="submission" date="2016-10" db="EMBL/GenBank/DDBJ databases">
        <authorList>
            <person name="Varghese N."/>
            <person name="Submissions S."/>
        </authorList>
    </citation>
    <scope>NUCLEOTIDE SEQUENCE [LARGE SCALE GENOMIC DNA]</scope>
    <source>
        <strain evidence="11">DSM 11593</strain>
    </source>
</reference>
<keyword evidence="2" id="KW-0813">Transport</keyword>
<protein>
    <submittedName>
        <fullName evidence="10">Branched-chain amino acid transport system permease protein</fullName>
    </submittedName>
</protein>
<sequence>MIPTLILNALAVSSLYIMMASGLALIFGLRRVMNFGHGAIYMVGAYLGYTIASGMNFWAALLIVPLLMAGLGVLLELAVLRPLEKRQQIEVALITFGIGIVIAQVVIRIYGGMPLSVTAPRMLASSVKIFGADYPVYRLFITVVGLCSVIALAVWLNTTRTGMFVRAVSHAPDISSMMGINANRLSLLISMLSTAFAGLAGVLVGPYLSIDPGMDVAMIITCMIVVVIGGTGSIWGAIFAALILGFVQTFGTVYLHEISVLLPYIMLVGILVWRPQGLNFGVSAE</sequence>
<evidence type="ECO:0000256" key="5">
    <source>
        <dbReference type="ARBA" id="ARBA00022970"/>
    </source>
</evidence>
<keyword evidence="5" id="KW-0029">Amino-acid transport</keyword>
<dbReference type="OrthoDB" id="9807115at2"/>
<feature type="transmembrane region" description="Helical" evidence="9">
    <location>
        <begin position="91"/>
        <end position="111"/>
    </location>
</feature>
<dbReference type="GO" id="GO:0022857">
    <property type="term" value="F:transmembrane transporter activity"/>
    <property type="evidence" value="ECO:0007669"/>
    <property type="project" value="InterPro"/>
</dbReference>
<dbReference type="CDD" id="cd06582">
    <property type="entry name" value="TM_PBP1_LivH_like"/>
    <property type="match status" value="1"/>
</dbReference>
<dbReference type="GO" id="GO:0005886">
    <property type="term" value="C:plasma membrane"/>
    <property type="evidence" value="ECO:0007669"/>
    <property type="project" value="UniProtKB-SubCell"/>
</dbReference>
<accession>A0A1H6NMS9</accession>
<feature type="transmembrane region" description="Helical" evidence="9">
    <location>
        <begin position="6"/>
        <end position="27"/>
    </location>
</feature>
<comment type="similarity">
    <text evidence="8">Belongs to the binding-protein-dependent transport system permease family. LivHM subfamily.</text>
</comment>
<dbReference type="RefSeq" id="WP_090848971.1">
    <property type="nucleotide sequence ID" value="NZ_FNXG01000008.1"/>
</dbReference>
<dbReference type="InterPro" id="IPR001851">
    <property type="entry name" value="ABC_transp_permease"/>
</dbReference>
<feature type="transmembrane region" description="Helical" evidence="9">
    <location>
        <begin position="254"/>
        <end position="273"/>
    </location>
</feature>
<feature type="transmembrane region" description="Helical" evidence="9">
    <location>
        <begin position="136"/>
        <end position="156"/>
    </location>
</feature>
<evidence type="ECO:0000313" key="11">
    <source>
        <dbReference type="Proteomes" id="UP000199125"/>
    </source>
</evidence>
<dbReference type="GO" id="GO:0006865">
    <property type="term" value="P:amino acid transport"/>
    <property type="evidence" value="ECO:0007669"/>
    <property type="project" value="UniProtKB-KW"/>
</dbReference>
<evidence type="ECO:0000256" key="2">
    <source>
        <dbReference type="ARBA" id="ARBA00022448"/>
    </source>
</evidence>
<dbReference type="Proteomes" id="UP000199125">
    <property type="component" value="Unassembled WGS sequence"/>
</dbReference>
<evidence type="ECO:0000256" key="6">
    <source>
        <dbReference type="ARBA" id="ARBA00022989"/>
    </source>
</evidence>
<comment type="subcellular location">
    <subcellularLocation>
        <location evidence="1">Cell membrane</location>
        <topology evidence="1">Multi-pass membrane protein</topology>
    </subcellularLocation>
</comment>
<evidence type="ECO:0000256" key="1">
    <source>
        <dbReference type="ARBA" id="ARBA00004651"/>
    </source>
</evidence>
<keyword evidence="6 9" id="KW-1133">Transmembrane helix</keyword>
<dbReference type="STRING" id="65735.SAMN04488075_3054"/>
<feature type="transmembrane region" description="Helical" evidence="9">
    <location>
        <begin position="34"/>
        <end position="52"/>
    </location>
</feature>
<dbReference type="Pfam" id="PF02653">
    <property type="entry name" value="BPD_transp_2"/>
    <property type="match status" value="1"/>
</dbReference>
<keyword evidence="3" id="KW-1003">Cell membrane</keyword>
<evidence type="ECO:0000256" key="3">
    <source>
        <dbReference type="ARBA" id="ARBA00022475"/>
    </source>
</evidence>
<feature type="transmembrane region" description="Helical" evidence="9">
    <location>
        <begin position="58"/>
        <end position="79"/>
    </location>
</feature>
<dbReference type="InterPro" id="IPR052157">
    <property type="entry name" value="BCAA_transport_permease"/>
</dbReference>